<evidence type="ECO:0000259" key="2">
    <source>
        <dbReference type="Pfam" id="PF00109"/>
    </source>
</evidence>
<dbReference type="PANTHER" id="PTHR11712">
    <property type="entry name" value="POLYKETIDE SYNTHASE-RELATED"/>
    <property type="match status" value="1"/>
</dbReference>
<dbReference type="AlphaFoldDB" id="A0A4Z0HDS4"/>
<dbReference type="Proteomes" id="UP000297948">
    <property type="component" value="Unassembled WGS sequence"/>
</dbReference>
<dbReference type="GO" id="GO:0006633">
    <property type="term" value="P:fatty acid biosynthetic process"/>
    <property type="evidence" value="ECO:0007669"/>
    <property type="project" value="TreeGrafter"/>
</dbReference>
<comment type="caution">
    <text evidence="3">The sequence shown here is derived from an EMBL/GenBank/DDBJ whole genome shotgun (WGS) entry which is preliminary data.</text>
</comment>
<dbReference type="InterPro" id="IPR016039">
    <property type="entry name" value="Thiolase-like"/>
</dbReference>
<protein>
    <submittedName>
        <fullName evidence="3">3-oxoacyl-ACP synthase</fullName>
    </submittedName>
</protein>
<reference evidence="3 4" key="1">
    <citation type="submission" date="2019-03" db="EMBL/GenBank/DDBJ databases">
        <authorList>
            <person name="Gonzalez-Pimentel J.L."/>
        </authorList>
    </citation>
    <scope>NUCLEOTIDE SEQUENCE [LARGE SCALE GENOMIC DNA]</scope>
    <source>
        <strain evidence="3 4">JCM 31289</strain>
    </source>
</reference>
<accession>A0A4Z0HDS4</accession>
<evidence type="ECO:0000313" key="3">
    <source>
        <dbReference type="EMBL" id="TGB10570.1"/>
    </source>
</evidence>
<keyword evidence="1" id="KW-0808">Transferase</keyword>
<dbReference type="InterPro" id="IPR000794">
    <property type="entry name" value="Beta-ketoacyl_synthase"/>
</dbReference>
<dbReference type="GO" id="GO:0004315">
    <property type="term" value="F:3-oxoacyl-[acyl-carrier-protein] synthase activity"/>
    <property type="evidence" value="ECO:0007669"/>
    <property type="project" value="TreeGrafter"/>
</dbReference>
<dbReference type="Gene3D" id="3.40.47.10">
    <property type="match status" value="1"/>
</dbReference>
<organism evidence="3 4">
    <name type="scientific">Streptomyces palmae</name>
    <dbReference type="NCBI Taxonomy" id="1701085"/>
    <lineage>
        <taxon>Bacteria</taxon>
        <taxon>Bacillati</taxon>
        <taxon>Actinomycetota</taxon>
        <taxon>Actinomycetes</taxon>
        <taxon>Kitasatosporales</taxon>
        <taxon>Streptomycetaceae</taxon>
        <taxon>Streptomyces</taxon>
    </lineage>
</organism>
<sequence>MSETHDLVVTAIGAVEGEGFDFRTELGRRGYKYLPVASQYFLAAAKRALAEGGQEVLEGVDPARRGAAVGTNSSADELHARMDRTVLETGADDLSPLIAPYFAINLFGSRLAIEHALKGFNITLTSTRVAGLEALGTGSRSVALGRADWLLAGATEESLPDERPGAAASEAGAVALVLEPAATVAARGGQALGRLAVRTGFLPPAAAQGAQGSELAREWLAGALDALGTSLDQGLPVTAVLDDSPVGKAMAAALGEAAEYVPAKSGCLTPVRSVAAALTGGASGPRAVVTAAAEGNLGVCLVVPADGPAAASDDNR</sequence>
<keyword evidence="4" id="KW-1185">Reference proteome</keyword>
<dbReference type="Pfam" id="PF00109">
    <property type="entry name" value="ketoacyl-synt"/>
    <property type="match status" value="1"/>
</dbReference>
<dbReference type="PANTHER" id="PTHR11712:SF336">
    <property type="entry name" value="3-OXOACYL-[ACYL-CARRIER-PROTEIN] SYNTHASE, MITOCHONDRIAL"/>
    <property type="match status" value="1"/>
</dbReference>
<gene>
    <name evidence="3" type="ORF">E4099_12645</name>
</gene>
<dbReference type="InterPro" id="IPR014030">
    <property type="entry name" value="Ketoacyl_synth_N"/>
</dbReference>
<feature type="domain" description="Beta-ketoacyl synthase-like N-terminal" evidence="2">
    <location>
        <begin position="33"/>
        <end position="160"/>
    </location>
</feature>
<dbReference type="OrthoDB" id="3538077at2"/>
<dbReference type="RefSeq" id="WP_135339114.1">
    <property type="nucleotide sequence ID" value="NZ_JBHLTX010000054.1"/>
</dbReference>
<proteinExistence type="predicted"/>
<evidence type="ECO:0000256" key="1">
    <source>
        <dbReference type="ARBA" id="ARBA00022679"/>
    </source>
</evidence>
<evidence type="ECO:0000313" key="4">
    <source>
        <dbReference type="Proteomes" id="UP000297948"/>
    </source>
</evidence>
<dbReference type="SUPFAM" id="SSF53901">
    <property type="entry name" value="Thiolase-like"/>
    <property type="match status" value="1"/>
</dbReference>
<dbReference type="EMBL" id="SRID01000092">
    <property type="protein sequence ID" value="TGB10570.1"/>
    <property type="molecule type" value="Genomic_DNA"/>
</dbReference>
<name>A0A4Z0HDS4_9ACTN</name>